<organism evidence="20">
    <name type="scientific">Chasmoptera huttii</name>
    <dbReference type="NCBI Taxonomy" id="1265314"/>
    <lineage>
        <taxon>Eukaryota</taxon>
        <taxon>Metazoa</taxon>
        <taxon>Ecdysozoa</taxon>
        <taxon>Arthropoda</taxon>
        <taxon>Hexapoda</taxon>
        <taxon>Insecta</taxon>
        <taxon>Pterygota</taxon>
        <taxon>Neoptera</taxon>
        <taxon>Endopterygota</taxon>
        <taxon>Neuroptera</taxon>
        <taxon>Myrmeleontiformia</taxon>
        <taxon>Nemopteridae</taxon>
        <taxon>Nemopterinae</taxon>
        <taxon>Chasmoptera</taxon>
    </lineage>
</organism>
<protein>
    <recommendedName>
        <fullName evidence="5 17">NADH-ubiquinone oxidoreductase chain 4</fullName>
        <ecNumber evidence="4 17">7.1.1.2</ecNumber>
    </recommendedName>
</protein>
<dbReference type="GO" id="GO:0003954">
    <property type="term" value="F:NADH dehydrogenase activity"/>
    <property type="evidence" value="ECO:0007669"/>
    <property type="project" value="TreeGrafter"/>
</dbReference>
<sequence>MMKFVFFMLFMTPLSFLVNSYWLVHFMFFMASLMFMFMVQPTWLFSYLSYFMGMDLISYGLILLSFWICSLMLTASELIYQDNYSVSFFLFSVNILLMMLYLTFCSLNLFYFYLFFESSLIPTLFLIVGWGYQPERLQAGIYLLFYTLFASLPMLVSIFFLYSDLFSLNYFMFIEGYSINFLFYLSILFAFLVKMPMFLVHLWLPKAHVEAPISGSMILAGILLKLGGYGMIRVMKLVSTVALKLNLIWIVVSLVGGVLVSLICLRQVDMKSLIAYSSVSHMSMVIAGIMTMTYWGYCGAYALMIGHGLCSSGLFCLANISYERSGSRSLFINKGMMNFMPSMCLWWFLLSSSNMAAPPSLNLLGEISLLNSLVGWSWGTVFSLALLSFFSAAYTLYLYSYSQHGEYYSGFYSSFNGSLREFILLMLHWLPLNILIVKSELMLLWL</sequence>
<evidence type="ECO:0000256" key="8">
    <source>
        <dbReference type="ARBA" id="ARBA00022692"/>
    </source>
</evidence>
<dbReference type="Pfam" id="PF00361">
    <property type="entry name" value="Proton_antipo_M"/>
    <property type="match status" value="1"/>
</dbReference>
<evidence type="ECO:0000256" key="15">
    <source>
        <dbReference type="ARBA" id="ARBA00023136"/>
    </source>
</evidence>
<dbReference type="PANTHER" id="PTHR43507:SF20">
    <property type="entry name" value="NADH-UBIQUINONE OXIDOREDUCTASE CHAIN 4"/>
    <property type="match status" value="1"/>
</dbReference>
<feature type="transmembrane region" description="Helical" evidence="17">
    <location>
        <begin position="216"/>
        <end position="235"/>
    </location>
</feature>
<feature type="transmembrane region" description="Helical" evidence="17">
    <location>
        <begin position="381"/>
        <end position="401"/>
    </location>
</feature>
<keyword evidence="13 17" id="KW-0830">Ubiquinone</keyword>
<evidence type="ECO:0000256" key="7">
    <source>
        <dbReference type="ARBA" id="ARBA00022660"/>
    </source>
</evidence>
<feature type="domain" description="NADH:ubiquinone oxidoreductase chain 4 N-terminal" evidence="19">
    <location>
        <begin position="1"/>
        <end position="103"/>
    </location>
</feature>
<feature type="transmembrane region" description="Helical" evidence="17">
    <location>
        <begin position="247"/>
        <end position="266"/>
    </location>
</feature>
<evidence type="ECO:0000256" key="1">
    <source>
        <dbReference type="ARBA" id="ARBA00003257"/>
    </source>
</evidence>
<reference evidence="20" key="1">
    <citation type="submission" date="2015-08" db="EMBL/GenBank/DDBJ databases">
        <title>Mitochondrial genomes and implications for higher phylogeny of Neuroptera (Insecta: Neuropteroidea).</title>
        <authorList>
            <person name="Wang Y."/>
            <person name="Liu X."/>
            <person name="Winterton S.L."/>
            <person name="Yang D."/>
        </authorList>
    </citation>
    <scope>NUCLEOTIDE SEQUENCE</scope>
</reference>
<evidence type="ECO:0000256" key="12">
    <source>
        <dbReference type="ARBA" id="ARBA00023027"/>
    </source>
</evidence>
<dbReference type="EC" id="7.1.1.2" evidence="4 17"/>
<evidence type="ECO:0000256" key="17">
    <source>
        <dbReference type="RuleBase" id="RU003297"/>
    </source>
</evidence>
<feature type="transmembrane region" description="Helical" evidence="17">
    <location>
        <begin position="110"/>
        <end position="132"/>
    </location>
</feature>
<feature type="transmembrane region" description="Helical" evidence="17">
    <location>
        <begin position="56"/>
        <end position="74"/>
    </location>
</feature>
<keyword evidence="9" id="KW-1278">Translocase</keyword>
<comment type="function">
    <text evidence="1">Core subunit of the mitochondrial membrane respiratory chain NADH dehydrogenase (Complex I) that is believed to belong to the minimal assembly required for catalysis. Complex I functions in the transfer of electrons from NADH to the respiratory chain. The immediate electron acceptor for the enzyme is believed to be ubiquinone.</text>
</comment>
<evidence type="ECO:0000256" key="5">
    <source>
        <dbReference type="ARBA" id="ARBA00021006"/>
    </source>
</evidence>
<name>A0A1S5QY13_9NEOP</name>
<keyword evidence="11 17" id="KW-1133">Transmembrane helix</keyword>
<keyword evidence="15 17" id="KW-0472">Membrane</keyword>
<dbReference type="GO" id="GO:0042773">
    <property type="term" value="P:ATP synthesis coupled electron transport"/>
    <property type="evidence" value="ECO:0007669"/>
    <property type="project" value="InterPro"/>
</dbReference>
<evidence type="ECO:0000256" key="3">
    <source>
        <dbReference type="ARBA" id="ARBA00009025"/>
    </source>
</evidence>
<comment type="subcellular location">
    <subcellularLocation>
        <location evidence="2 17">Mitochondrion membrane</location>
        <topology evidence="2 17">Multi-pass membrane protein</topology>
    </subcellularLocation>
</comment>
<dbReference type="EMBL" id="KT425069">
    <property type="protein sequence ID" value="AMW67796.1"/>
    <property type="molecule type" value="Genomic_DNA"/>
</dbReference>
<feature type="transmembrane region" description="Helical" evidence="17">
    <location>
        <begin position="86"/>
        <end position="104"/>
    </location>
</feature>
<geneLocation type="mitochondrion" evidence="20"/>
<dbReference type="AlphaFoldDB" id="A0A1S5QY13"/>
<keyword evidence="10 17" id="KW-0249">Electron transport</keyword>
<evidence type="ECO:0000256" key="10">
    <source>
        <dbReference type="ARBA" id="ARBA00022982"/>
    </source>
</evidence>
<gene>
    <name evidence="20" type="primary">ND4</name>
</gene>
<comment type="function">
    <text evidence="17">Core subunit of the mitochondrial membrane respiratory chain NADH dehydrogenase (Complex I) which catalyzes electron transfer from NADH through the respiratory chain, using ubiquinone as an electron acceptor. Essential for the catalytic activity and assembly of complex I.</text>
</comment>
<dbReference type="GO" id="GO:0008137">
    <property type="term" value="F:NADH dehydrogenase (ubiquinone) activity"/>
    <property type="evidence" value="ECO:0007669"/>
    <property type="project" value="UniProtKB-UniRule"/>
</dbReference>
<dbReference type="Pfam" id="PF01059">
    <property type="entry name" value="Oxidored_q5_N"/>
    <property type="match status" value="1"/>
</dbReference>
<dbReference type="InterPro" id="IPR003918">
    <property type="entry name" value="NADH_UbQ_OxRdtase"/>
</dbReference>
<evidence type="ECO:0000256" key="16">
    <source>
        <dbReference type="ARBA" id="ARBA00049551"/>
    </source>
</evidence>
<dbReference type="PRINTS" id="PR01437">
    <property type="entry name" value="NUOXDRDTASE4"/>
</dbReference>
<feature type="transmembrane region" description="Helical" evidence="17">
    <location>
        <begin position="139"/>
        <end position="162"/>
    </location>
</feature>
<feature type="transmembrane region" description="Helical" evidence="17">
    <location>
        <begin position="182"/>
        <end position="204"/>
    </location>
</feature>
<evidence type="ECO:0000256" key="11">
    <source>
        <dbReference type="ARBA" id="ARBA00022989"/>
    </source>
</evidence>
<dbReference type="GO" id="GO:0015990">
    <property type="term" value="P:electron transport coupled proton transport"/>
    <property type="evidence" value="ECO:0007669"/>
    <property type="project" value="TreeGrafter"/>
</dbReference>
<evidence type="ECO:0000256" key="6">
    <source>
        <dbReference type="ARBA" id="ARBA00022448"/>
    </source>
</evidence>
<dbReference type="GO" id="GO:0048039">
    <property type="term" value="F:ubiquinone binding"/>
    <property type="evidence" value="ECO:0007669"/>
    <property type="project" value="TreeGrafter"/>
</dbReference>
<evidence type="ECO:0000256" key="9">
    <source>
        <dbReference type="ARBA" id="ARBA00022967"/>
    </source>
</evidence>
<evidence type="ECO:0000256" key="2">
    <source>
        <dbReference type="ARBA" id="ARBA00004225"/>
    </source>
</evidence>
<evidence type="ECO:0000259" key="18">
    <source>
        <dbReference type="Pfam" id="PF00361"/>
    </source>
</evidence>
<evidence type="ECO:0000256" key="4">
    <source>
        <dbReference type="ARBA" id="ARBA00012944"/>
    </source>
</evidence>
<feature type="domain" description="NADH:quinone oxidoreductase/Mrp antiporter transmembrane" evidence="18">
    <location>
        <begin position="106"/>
        <end position="390"/>
    </location>
</feature>
<keyword evidence="7 17" id="KW-0679">Respiratory chain</keyword>
<keyword evidence="12 17" id="KW-0520">NAD</keyword>
<feature type="transmembrane region" description="Helical" evidence="17">
    <location>
        <begin position="273"/>
        <end position="295"/>
    </location>
</feature>
<dbReference type="PANTHER" id="PTHR43507">
    <property type="entry name" value="NADH-UBIQUINONE OXIDOREDUCTASE CHAIN 4"/>
    <property type="match status" value="1"/>
</dbReference>
<accession>A0A1S5QY13</accession>
<comment type="similarity">
    <text evidence="3 17">Belongs to the complex I subunit 4 family.</text>
</comment>
<keyword evidence="6 17" id="KW-0813">Transport</keyword>
<feature type="transmembrane region" description="Helical" evidence="17">
    <location>
        <begin position="301"/>
        <end position="322"/>
    </location>
</feature>
<evidence type="ECO:0000256" key="13">
    <source>
        <dbReference type="ARBA" id="ARBA00023075"/>
    </source>
</evidence>
<keyword evidence="14 17" id="KW-0496">Mitochondrion</keyword>
<dbReference type="GO" id="GO:0031966">
    <property type="term" value="C:mitochondrial membrane"/>
    <property type="evidence" value="ECO:0007669"/>
    <property type="project" value="UniProtKB-SubCell"/>
</dbReference>
<comment type="catalytic activity">
    <reaction evidence="16 17">
        <text>a ubiquinone + NADH + 5 H(+)(in) = a ubiquinol + NAD(+) + 4 H(+)(out)</text>
        <dbReference type="Rhea" id="RHEA:29091"/>
        <dbReference type="Rhea" id="RHEA-COMP:9565"/>
        <dbReference type="Rhea" id="RHEA-COMP:9566"/>
        <dbReference type="ChEBI" id="CHEBI:15378"/>
        <dbReference type="ChEBI" id="CHEBI:16389"/>
        <dbReference type="ChEBI" id="CHEBI:17976"/>
        <dbReference type="ChEBI" id="CHEBI:57540"/>
        <dbReference type="ChEBI" id="CHEBI:57945"/>
        <dbReference type="EC" id="7.1.1.2"/>
    </reaction>
</comment>
<evidence type="ECO:0000259" key="19">
    <source>
        <dbReference type="Pfam" id="PF01059"/>
    </source>
</evidence>
<proteinExistence type="inferred from homology"/>
<evidence type="ECO:0000256" key="14">
    <source>
        <dbReference type="ARBA" id="ARBA00023128"/>
    </source>
</evidence>
<dbReference type="InterPro" id="IPR001750">
    <property type="entry name" value="ND/Mrp_TM"/>
</dbReference>
<evidence type="ECO:0000313" key="20">
    <source>
        <dbReference type="EMBL" id="AMW67796.1"/>
    </source>
</evidence>
<keyword evidence="8 17" id="KW-0812">Transmembrane</keyword>
<feature type="transmembrane region" description="Helical" evidence="17">
    <location>
        <begin position="422"/>
        <end position="445"/>
    </location>
</feature>
<dbReference type="InterPro" id="IPR000260">
    <property type="entry name" value="NADH4_N"/>
</dbReference>